<organism evidence="1 2">
    <name type="scientific">Candidatus Clostridium radicumherbarum</name>
    <dbReference type="NCBI Taxonomy" id="3381662"/>
    <lineage>
        <taxon>Bacteria</taxon>
        <taxon>Bacillati</taxon>
        <taxon>Bacillota</taxon>
        <taxon>Clostridia</taxon>
        <taxon>Eubacteriales</taxon>
        <taxon>Clostridiaceae</taxon>
        <taxon>Clostridium</taxon>
    </lineage>
</organism>
<gene>
    <name evidence="1" type="ORF">ACJDUH_17435</name>
</gene>
<dbReference type="Pfam" id="PF14398">
    <property type="entry name" value="ATPgrasp_YheCD"/>
    <property type="match status" value="1"/>
</dbReference>
<sequence>MDIQVKEMVQVVNYNTCILPVDIFNAFNLSPEIMYNVHFGQLNQYAYILPGKTEENCMFFSKIVFKDLTLVEDITLNIKNIDKDIYLGPVVGIFVTQVFFNKISEGNRHFYSEQHIRGGFAENCFVYYFSLENINWAQKKIYGYTILPSTGKGKKLWMPMPDILYDRAVGHSAEERPKANQIRKQFRNGYHIQCINNRNSLGKWQLYKALSKHPQVKKYIPETKRYTSSKDAVLMLKQYGFIFLKSFYGSCGKEVLSIEKEDNEFKLNFYDNGLKIMLFDDIAKVEDFINNFIQGKRFIVQQGVRLLDFKGRKFDIRMLLQKDENGFWRSNLNACRIAKEKLNITNISAGGELATYEEIYPSLSVNEGKVPSRDELVDAAVSLAIYIEKEFGTHGEIGMDMAIDVYGNIWFIEANARPDKFLNPTIVDAFGGSWLKSLNSGYTDPEVIFPHATSIFKYAKFLFEKSL</sequence>
<dbReference type="EMBL" id="JBJHZY010000004">
    <property type="protein sequence ID" value="MFL0269861.1"/>
    <property type="molecule type" value="Genomic_DNA"/>
</dbReference>
<keyword evidence="2" id="KW-1185">Reference proteome</keyword>
<accession>A0ABW8TZZ5</accession>
<evidence type="ECO:0000313" key="2">
    <source>
        <dbReference type="Proteomes" id="UP001623661"/>
    </source>
</evidence>
<evidence type="ECO:0000313" key="1">
    <source>
        <dbReference type="EMBL" id="MFL0269861.1"/>
    </source>
</evidence>
<dbReference type="InterPro" id="IPR026838">
    <property type="entry name" value="YheC/D"/>
</dbReference>
<name>A0ABW8TZZ5_9CLOT</name>
<proteinExistence type="predicted"/>
<comment type="caution">
    <text evidence="1">The sequence shown here is derived from an EMBL/GenBank/DDBJ whole genome shotgun (WGS) entry which is preliminary data.</text>
</comment>
<dbReference type="Proteomes" id="UP001623661">
    <property type="component" value="Unassembled WGS sequence"/>
</dbReference>
<dbReference type="RefSeq" id="WP_406766482.1">
    <property type="nucleotide sequence ID" value="NZ_JBJHZY010000004.1"/>
</dbReference>
<reference evidence="1 2" key="1">
    <citation type="submission" date="2024-11" db="EMBL/GenBank/DDBJ databases">
        <authorList>
            <person name="Heng Y.C."/>
            <person name="Lim A.C.H."/>
            <person name="Lee J.K.Y."/>
            <person name="Kittelmann S."/>
        </authorList>
    </citation>
    <scope>NUCLEOTIDE SEQUENCE [LARGE SCALE GENOMIC DNA]</scope>
    <source>
        <strain evidence="1 2">WILCCON 0202</strain>
    </source>
</reference>
<dbReference type="SUPFAM" id="SSF56059">
    <property type="entry name" value="Glutathione synthetase ATP-binding domain-like"/>
    <property type="match status" value="1"/>
</dbReference>
<protein>
    <submittedName>
        <fullName evidence="1">YheC/YheD family protein</fullName>
    </submittedName>
</protein>